<feature type="compositionally biased region" description="Basic and acidic residues" evidence="1">
    <location>
        <begin position="375"/>
        <end position="387"/>
    </location>
</feature>
<dbReference type="InterPro" id="IPR019160">
    <property type="entry name" value="Sec3_CC"/>
</dbReference>
<dbReference type="Proteomes" id="UP001219355">
    <property type="component" value="Chromosome 2"/>
</dbReference>
<dbReference type="PANTHER" id="PTHR16092">
    <property type="entry name" value="SEC3/SYNTAXIN-RELATED"/>
    <property type="match status" value="1"/>
</dbReference>
<dbReference type="GO" id="GO:0005886">
    <property type="term" value="C:plasma membrane"/>
    <property type="evidence" value="ECO:0007669"/>
    <property type="project" value="TreeGrafter"/>
</dbReference>
<dbReference type="CDD" id="cd13315">
    <property type="entry name" value="PH_Sec3"/>
    <property type="match status" value="1"/>
</dbReference>
<accession>A0AAF0IJ49</accession>
<dbReference type="SMART" id="SM01313">
    <property type="entry name" value="Sec3-PIP2_bind"/>
    <property type="match status" value="1"/>
</dbReference>
<keyword evidence="4" id="KW-1185">Reference proteome</keyword>
<evidence type="ECO:0000259" key="2">
    <source>
        <dbReference type="SMART" id="SM01313"/>
    </source>
</evidence>
<dbReference type="Gene3D" id="2.30.29.90">
    <property type="match status" value="1"/>
</dbReference>
<feature type="compositionally biased region" description="Basic and acidic residues" evidence="1">
    <location>
        <begin position="41"/>
        <end position="51"/>
    </location>
</feature>
<dbReference type="GO" id="GO:0006893">
    <property type="term" value="P:Golgi to plasma membrane transport"/>
    <property type="evidence" value="ECO:0007669"/>
    <property type="project" value="TreeGrafter"/>
</dbReference>
<feature type="region of interest" description="Disordered" evidence="1">
    <location>
        <begin position="214"/>
        <end position="656"/>
    </location>
</feature>
<feature type="compositionally biased region" description="Polar residues" evidence="1">
    <location>
        <begin position="52"/>
        <end position="65"/>
    </location>
</feature>
<organism evidence="3 4">
    <name type="scientific">Emydomyces testavorans</name>
    <dbReference type="NCBI Taxonomy" id="2070801"/>
    <lineage>
        <taxon>Eukaryota</taxon>
        <taxon>Fungi</taxon>
        <taxon>Dikarya</taxon>
        <taxon>Ascomycota</taxon>
        <taxon>Pezizomycotina</taxon>
        <taxon>Eurotiomycetes</taxon>
        <taxon>Eurotiomycetidae</taxon>
        <taxon>Onygenales</taxon>
        <taxon>Nannizziopsiaceae</taxon>
        <taxon>Emydomyces</taxon>
    </lineage>
</organism>
<dbReference type="InterPro" id="IPR028258">
    <property type="entry name" value="Sec3-PIP2_bind"/>
</dbReference>
<feature type="domain" description="Exocyst complex component Sec3 PIP2-binding N-terminal" evidence="2">
    <location>
        <begin position="94"/>
        <end position="195"/>
    </location>
</feature>
<evidence type="ECO:0000256" key="1">
    <source>
        <dbReference type="SAM" id="MobiDB-lite"/>
    </source>
</evidence>
<dbReference type="AlphaFoldDB" id="A0AAF0IJ49"/>
<reference evidence="3" key="1">
    <citation type="submission" date="2023-03" db="EMBL/GenBank/DDBJ databases">
        <title>Emydomyces testavorans Genome Sequence.</title>
        <authorList>
            <person name="Hoyer L."/>
        </authorList>
    </citation>
    <scope>NUCLEOTIDE SEQUENCE</scope>
    <source>
        <strain evidence="3">16-2883</strain>
    </source>
</reference>
<feature type="compositionally biased region" description="Basic and acidic residues" evidence="1">
    <location>
        <begin position="448"/>
        <end position="467"/>
    </location>
</feature>
<feature type="compositionally biased region" description="Polar residues" evidence="1">
    <location>
        <begin position="246"/>
        <end position="263"/>
    </location>
</feature>
<proteinExistence type="predicted"/>
<feature type="compositionally biased region" description="Basic and acidic residues" evidence="1">
    <location>
        <begin position="264"/>
        <end position="281"/>
    </location>
</feature>
<dbReference type="Pfam" id="PF09763">
    <property type="entry name" value="Sec3_CC"/>
    <property type="match status" value="1"/>
</dbReference>
<gene>
    <name evidence="3" type="primary">SEC3</name>
    <name evidence="3" type="ORF">PRK78_003814</name>
</gene>
<dbReference type="Pfam" id="PF15277">
    <property type="entry name" value="Sec3-PIP2_bind"/>
    <property type="match status" value="1"/>
</dbReference>
<feature type="compositionally biased region" description="Polar residues" evidence="1">
    <location>
        <begin position="282"/>
        <end position="291"/>
    </location>
</feature>
<dbReference type="GO" id="GO:0006887">
    <property type="term" value="P:exocytosis"/>
    <property type="evidence" value="ECO:0007669"/>
    <property type="project" value="InterPro"/>
</dbReference>
<feature type="region of interest" description="Disordered" evidence="1">
    <location>
        <begin position="1"/>
        <end position="65"/>
    </location>
</feature>
<feature type="compositionally biased region" description="Low complexity" evidence="1">
    <location>
        <begin position="597"/>
        <end position="629"/>
    </location>
</feature>
<protein>
    <submittedName>
        <fullName evidence="3">GTP-Rho binding exocyst subunit</fullName>
    </submittedName>
</protein>
<evidence type="ECO:0000313" key="4">
    <source>
        <dbReference type="Proteomes" id="UP001219355"/>
    </source>
</evidence>
<dbReference type="GO" id="GO:0005546">
    <property type="term" value="F:phosphatidylinositol-4,5-bisphosphate binding"/>
    <property type="evidence" value="ECO:0007669"/>
    <property type="project" value="TreeGrafter"/>
</dbReference>
<name>A0AAF0IJ49_9EURO</name>
<evidence type="ECO:0000313" key="3">
    <source>
        <dbReference type="EMBL" id="WEW58346.1"/>
    </source>
</evidence>
<feature type="compositionally biased region" description="Polar residues" evidence="1">
    <location>
        <begin position="346"/>
        <end position="364"/>
    </location>
</feature>
<dbReference type="PANTHER" id="PTHR16092:SF14">
    <property type="entry name" value="EXOCYST COMPLEX COMPONENT 1 ISOFORM X1"/>
    <property type="match status" value="1"/>
</dbReference>
<dbReference type="GO" id="GO:0000145">
    <property type="term" value="C:exocyst"/>
    <property type="evidence" value="ECO:0007669"/>
    <property type="project" value="InterPro"/>
</dbReference>
<sequence>MSGRDRQGGFASNPSPQKERRPTGDVRGGGNPMPGASGMSRAEKFEDEKQRIIQSCFSKQESDGSTIESYITHIRVTEDGNYPSIPPPPNSPPENKKPRVIIVAVRKSGRVRVHKARENSDGSFSIGKTWMLDDLARIQTYENLVPSTPIEQQQKQWASNVGFVVTITKPYYWQSDTPKERDFFIGSLVKIYKKYTGGKLPVLVGFDSRDREILTGTGSGGSQPVKAPKIPEPSPARTDPRLPRSRSPSVQPNLAQSPASNRAPSRDGPKESRRQPSREQFMRNQPSQEQMQRMRPPFSPRQQLQTPPSREGLSAKVAESPVPSEYPVDSTSRKRAGAVAADGRPNQISDSTMKTTTLNENGSIPRSPLANKDQSPARDRLQLKLDFEDVSPFEPLKQRFSPQDKPNDVPLGALRLSPRGSKGSMGQKSLRADLEDNSVTPRSIPEPSKTELKPPSRGSDKSYKALEPEPYQRTAGIAPLSRSNGSDATMPEPVNNESDASRKRESAEPAPLQISIKKTPASPSAEEETHRPGLGPMVKKKPGKDLANAFRKAATAYSAFKPRAGGAAERLMAAKEKADNEPDGITSVIPAPFLRVQSSETGKGTSTKETTGSQGSPKLGAKDASAAKSKAIETSSRKKRPVSPMPPPEPREDNSAQYCNALGINHSLLNGRGVDFDHILTDLGWDGKLQDDKNAEDLEADIRREIGRVQASSWLGHLESQEGQANELAQLFDRAIEECEELDGLLTLYSHELSTLADDVIYIEAQAEGLQVKVSNQKLLQTELQNLLKSPEGVK</sequence>
<dbReference type="FunFam" id="2.30.29.90:FF:000003">
    <property type="entry name" value="Exocyst complex component Sec3"/>
    <property type="match status" value="1"/>
</dbReference>
<dbReference type="EMBL" id="CP120628">
    <property type="protein sequence ID" value="WEW58346.1"/>
    <property type="molecule type" value="Genomic_DNA"/>
</dbReference>